<evidence type="ECO:0000259" key="2">
    <source>
        <dbReference type="Pfam" id="PF12867"/>
    </source>
</evidence>
<evidence type="ECO:0000256" key="1">
    <source>
        <dbReference type="SAM" id="MobiDB-lite"/>
    </source>
</evidence>
<protein>
    <submittedName>
        <fullName evidence="3">DinB family protein</fullName>
    </submittedName>
</protein>
<feature type="domain" description="DinB-like" evidence="2">
    <location>
        <begin position="41"/>
        <end position="194"/>
    </location>
</feature>
<evidence type="ECO:0000313" key="4">
    <source>
        <dbReference type="Proteomes" id="UP000471648"/>
    </source>
</evidence>
<gene>
    <name evidence="3" type="ORF">G3I39_39950</name>
</gene>
<dbReference type="RefSeq" id="WP_164359278.1">
    <property type="nucleotide sequence ID" value="NZ_JAAGME010001683.1"/>
</dbReference>
<dbReference type="Pfam" id="PF12867">
    <property type="entry name" value="DinB_2"/>
    <property type="match status" value="1"/>
</dbReference>
<dbReference type="SUPFAM" id="SSF109854">
    <property type="entry name" value="DinB/YfiT-like putative metalloenzymes"/>
    <property type="match status" value="1"/>
</dbReference>
<feature type="region of interest" description="Disordered" evidence="1">
    <location>
        <begin position="61"/>
        <end position="89"/>
    </location>
</feature>
<reference evidence="3 4" key="1">
    <citation type="submission" date="2020-01" db="EMBL/GenBank/DDBJ databases">
        <title>Insect and environment-associated Actinomycetes.</title>
        <authorList>
            <person name="Currrie C."/>
            <person name="Chevrette M."/>
            <person name="Carlson C."/>
            <person name="Stubbendieck R."/>
            <person name="Wendt-Pienkowski E."/>
        </authorList>
    </citation>
    <scope>NUCLEOTIDE SEQUENCE [LARGE SCALE GENOMIC DNA]</scope>
    <source>
        <strain evidence="3 4">SID14438</strain>
    </source>
</reference>
<name>A0A6N9VKG2_STRMI</name>
<dbReference type="InterPro" id="IPR034660">
    <property type="entry name" value="DinB/YfiT-like"/>
</dbReference>
<proteinExistence type="predicted"/>
<dbReference type="EMBL" id="JAAGME010001683">
    <property type="protein sequence ID" value="NEB73203.1"/>
    <property type="molecule type" value="Genomic_DNA"/>
</dbReference>
<accession>A0A6N9VKG2</accession>
<dbReference type="AlphaFoldDB" id="A0A6N9VKG2"/>
<comment type="caution">
    <text evidence="3">The sequence shown here is derived from an EMBL/GenBank/DDBJ whole genome shotgun (WGS) entry which is preliminary data.</text>
</comment>
<sequence length="206" mass="22197">MVTPPRLVPLLEQFDFARERLTGRLAGPLMDSGNGVGIGVTPLGDDEYFWEPVPGCWSVRRREAGPGPRATVLEGSGDWGRDSAASPHPFPPPFTTIAWRLGHLSEMLALRADHTNGSRSLTRAGLAVPGDAAGAVAAFVSAAQAWHATLLTADDAALDTVGYSAYPYGSDAEDLFVDIVWWVNQEVLHHGAEIALIRDLYRARQP</sequence>
<dbReference type="InterPro" id="IPR024775">
    <property type="entry name" value="DinB-like"/>
</dbReference>
<evidence type="ECO:0000313" key="3">
    <source>
        <dbReference type="EMBL" id="NEB73203.1"/>
    </source>
</evidence>
<organism evidence="3 4">
    <name type="scientific">Streptomyces microflavus</name>
    <name type="common">Streptomyces lipmanii</name>
    <dbReference type="NCBI Taxonomy" id="1919"/>
    <lineage>
        <taxon>Bacteria</taxon>
        <taxon>Bacillati</taxon>
        <taxon>Actinomycetota</taxon>
        <taxon>Actinomycetes</taxon>
        <taxon>Kitasatosporales</taxon>
        <taxon>Streptomycetaceae</taxon>
        <taxon>Streptomyces</taxon>
    </lineage>
</organism>
<dbReference type="Proteomes" id="UP000471648">
    <property type="component" value="Unassembled WGS sequence"/>
</dbReference>